<accession>A0ABM5GM10</accession>
<evidence type="ECO:0000256" key="9">
    <source>
        <dbReference type="ARBA" id="ARBA00023157"/>
    </source>
</evidence>
<keyword evidence="3 14" id="KW-0716">Sensory transduction</keyword>
<dbReference type="CDD" id="cd15911">
    <property type="entry name" value="7tmA_OR11A-like"/>
    <property type="match status" value="1"/>
</dbReference>
<feature type="transmembrane region" description="Helical" evidence="14">
    <location>
        <begin position="36"/>
        <end position="62"/>
    </location>
</feature>
<name>A0ABM5GM10_9SAUR</name>
<keyword evidence="4 13" id="KW-0812">Transmembrane</keyword>
<dbReference type="SUPFAM" id="SSF81321">
    <property type="entry name" value="Family A G protein-coupled receptor-like"/>
    <property type="match status" value="1"/>
</dbReference>
<evidence type="ECO:0000256" key="10">
    <source>
        <dbReference type="ARBA" id="ARBA00023170"/>
    </source>
</evidence>
<keyword evidence="16" id="KW-1185">Reference proteome</keyword>
<dbReference type="GeneID" id="140708009"/>
<evidence type="ECO:0000256" key="11">
    <source>
        <dbReference type="ARBA" id="ARBA00023180"/>
    </source>
</evidence>
<dbReference type="PRINTS" id="PR00245">
    <property type="entry name" value="OLFACTORYR"/>
</dbReference>
<protein>
    <recommendedName>
        <fullName evidence="14">Olfactory receptor</fullName>
    </recommendedName>
</protein>
<dbReference type="RefSeq" id="XP_072858698.1">
    <property type="nucleotide sequence ID" value="XM_073002597.1"/>
</dbReference>
<keyword evidence="7 13" id="KW-0297">G-protein coupled receptor</keyword>
<keyword evidence="5 14" id="KW-0552">Olfaction</keyword>
<keyword evidence="11" id="KW-0325">Glycoprotein</keyword>
<evidence type="ECO:0000256" key="1">
    <source>
        <dbReference type="ARBA" id="ARBA00004651"/>
    </source>
</evidence>
<keyword evidence="12 13" id="KW-0807">Transducer</keyword>
<comment type="subcellular location">
    <subcellularLocation>
        <location evidence="1 14">Cell membrane</location>
        <topology evidence="1 14">Multi-pass membrane protein</topology>
    </subcellularLocation>
</comment>
<keyword evidence="2 14" id="KW-1003">Cell membrane</keyword>
<feature type="transmembrane region" description="Helical" evidence="14">
    <location>
        <begin position="69"/>
        <end position="89"/>
    </location>
</feature>
<evidence type="ECO:0000256" key="13">
    <source>
        <dbReference type="RuleBase" id="RU000688"/>
    </source>
</evidence>
<keyword evidence="8 14" id="KW-0472">Membrane</keyword>
<dbReference type="InterPro" id="IPR050939">
    <property type="entry name" value="Olfactory_GPCR1"/>
</dbReference>
<dbReference type="InterPro" id="IPR000725">
    <property type="entry name" value="Olfact_rcpt"/>
</dbReference>
<evidence type="ECO:0000256" key="7">
    <source>
        <dbReference type="ARBA" id="ARBA00023040"/>
    </source>
</evidence>
<evidence type="ECO:0000256" key="4">
    <source>
        <dbReference type="ARBA" id="ARBA00022692"/>
    </source>
</evidence>
<dbReference type="Proteomes" id="UP001652642">
    <property type="component" value="Chromosome 6"/>
</dbReference>
<organism evidence="16 17">
    <name type="scientific">Pogona vitticeps</name>
    <name type="common">central bearded dragon</name>
    <dbReference type="NCBI Taxonomy" id="103695"/>
    <lineage>
        <taxon>Eukaryota</taxon>
        <taxon>Metazoa</taxon>
        <taxon>Chordata</taxon>
        <taxon>Craniata</taxon>
        <taxon>Vertebrata</taxon>
        <taxon>Euteleostomi</taxon>
        <taxon>Lepidosauria</taxon>
        <taxon>Squamata</taxon>
        <taxon>Bifurcata</taxon>
        <taxon>Unidentata</taxon>
        <taxon>Episquamata</taxon>
        <taxon>Toxicofera</taxon>
        <taxon>Iguania</taxon>
        <taxon>Acrodonta</taxon>
        <taxon>Agamidae</taxon>
        <taxon>Amphibolurinae</taxon>
        <taxon>Pogona</taxon>
    </lineage>
</organism>
<evidence type="ECO:0000313" key="16">
    <source>
        <dbReference type="Proteomes" id="UP001652642"/>
    </source>
</evidence>
<evidence type="ECO:0000256" key="12">
    <source>
        <dbReference type="ARBA" id="ARBA00023224"/>
    </source>
</evidence>
<dbReference type="PRINTS" id="PR00237">
    <property type="entry name" value="GPCRRHODOPSN"/>
</dbReference>
<dbReference type="PANTHER" id="PTHR24242">
    <property type="entry name" value="G-PROTEIN COUPLED RECEPTOR"/>
    <property type="match status" value="1"/>
</dbReference>
<dbReference type="InterPro" id="IPR017452">
    <property type="entry name" value="GPCR_Rhodpsn_7TM"/>
</dbReference>
<dbReference type="PROSITE" id="PS50262">
    <property type="entry name" value="G_PROTEIN_RECEP_F1_2"/>
    <property type="match status" value="1"/>
</dbReference>
<proteinExistence type="inferred from homology"/>
<evidence type="ECO:0000256" key="14">
    <source>
        <dbReference type="RuleBase" id="RU363047"/>
    </source>
</evidence>
<dbReference type="PANTHER" id="PTHR24242:SF359">
    <property type="entry name" value="ODORANT RECEPTOR-RELATED"/>
    <property type="match status" value="1"/>
</dbReference>
<evidence type="ECO:0000256" key="3">
    <source>
        <dbReference type="ARBA" id="ARBA00022606"/>
    </source>
</evidence>
<keyword evidence="6 14" id="KW-1133">Transmembrane helix</keyword>
<dbReference type="Pfam" id="PF13853">
    <property type="entry name" value="7tm_4"/>
    <property type="match status" value="1"/>
</dbReference>
<dbReference type="PROSITE" id="PS00237">
    <property type="entry name" value="G_PROTEIN_RECEP_F1_1"/>
    <property type="match status" value="1"/>
</dbReference>
<feature type="transmembrane region" description="Helical" evidence="14">
    <location>
        <begin position="151"/>
        <end position="174"/>
    </location>
</feature>
<evidence type="ECO:0000256" key="8">
    <source>
        <dbReference type="ARBA" id="ARBA00023136"/>
    </source>
</evidence>
<evidence type="ECO:0000256" key="5">
    <source>
        <dbReference type="ARBA" id="ARBA00022725"/>
    </source>
</evidence>
<dbReference type="Gene3D" id="1.20.1070.10">
    <property type="entry name" value="Rhodopsin 7-helix transmembrane proteins"/>
    <property type="match status" value="1"/>
</dbReference>
<feature type="transmembrane region" description="Helical" evidence="14">
    <location>
        <begin position="253"/>
        <end position="272"/>
    </location>
</feature>
<feature type="transmembrane region" description="Helical" evidence="14">
    <location>
        <begin position="212"/>
        <end position="232"/>
    </location>
</feature>
<keyword evidence="9" id="KW-1015">Disulfide bond</keyword>
<reference evidence="17" key="1">
    <citation type="submission" date="2025-08" db="UniProtKB">
        <authorList>
            <consortium name="RefSeq"/>
        </authorList>
    </citation>
    <scope>IDENTIFICATION</scope>
</reference>
<feature type="transmembrane region" description="Helical" evidence="14">
    <location>
        <begin position="284"/>
        <end position="303"/>
    </location>
</feature>
<evidence type="ECO:0000259" key="15">
    <source>
        <dbReference type="PROSITE" id="PS50262"/>
    </source>
</evidence>
<feature type="transmembrane region" description="Helical" evidence="14">
    <location>
        <begin position="109"/>
        <end position="131"/>
    </location>
</feature>
<dbReference type="InterPro" id="IPR000276">
    <property type="entry name" value="GPCR_Rhodpsn"/>
</dbReference>
<gene>
    <name evidence="17" type="primary">LOC140708009</name>
</gene>
<evidence type="ECO:0000256" key="2">
    <source>
        <dbReference type="ARBA" id="ARBA00022475"/>
    </source>
</evidence>
<evidence type="ECO:0000313" key="17">
    <source>
        <dbReference type="RefSeq" id="XP_072858698.1"/>
    </source>
</evidence>
<comment type="similarity">
    <text evidence="13">Belongs to the G-protein coupled receptor 1 family.</text>
</comment>
<evidence type="ECO:0000256" key="6">
    <source>
        <dbReference type="ARBA" id="ARBA00022989"/>
    </source>
</evidence>
<feature type="domain" description="G-protein coupled receptors family 1 profile" evidence="15">
    <location>
        <begin position="52"/>
        <end position="301"/>
    </location>
</feature>
<keyword evidence="10 13" id="KW-0675">Receptor</keyword>
<sequence>MNEDSEMDQKQNLQDSNRTFPLSFILLDFNTEGVQILLFTSLLTIYLVTMAGNFLIVILVVFDQHLHTPMYFFLGNLSCLETCYSSTIVPRMLVSFLSGERTISIRGCFAQLYFFSFLVTTESYFLAVMSYDRYLAICKPLHYAMLMNGRICIVLIVCSWISGSVSISLIISFMSQLSFCGPNKIDHFFCDLTPVIRLSCSDTRSIEMTAFILAYMNTSPPLVTTLGSYIYIIRSILRIPSTTGKQKAFSTCSSHLTVVSCFYLSLTIVYVLPNIDSLRYLKKVFSLFYTLLTPLINPFVYSLRNKEVKEAPSGWFGKLSHRGTSFTSKLRRTPAFQHRNTGME</sequence>